<proteinExistence type="predicted"/>
<name>A0ABU2CXV1_9EURY</name>
<dbReference type="InterPro" id="IPR012029">
    <property type="entry name" value="UCP006557"/>
</dbReference>
<keyword evidence="2" id="KW-1185">Reference proteome</keyword>
<dbReference type="PIRSF" id="PIRSF006557">
    <property type="entry name" value="UCP006557_sign"/>
    <property type="match status" value="1"/>
</dbReference>
<gene>
    <name evidence="1" type="ORF">RG963_01950</name>
</gene>
<dbReference type="RefSeq" id="WP_310574587.1">
    <property type="nucleotide sequence ID" value="NZ_JAVKPK010000004.1"/>
</dbReference>
<dbReference type="Pfam" id="PF09884">
    <property type="entry name" value="DUF2111"/>
    <property type="match status" value="1"/>
</dbReference>
<organism evidence="1 2">
    <name type="scientific">Methanosarcina baikalica</name>
    <dbReference type="NCBI Taxonomy" id="3073890"/>
    <lineage>
        <taxon>Archaea</taxon>
        <taxon>Methanobacteriati</taxon>
        <taxon>Methanobacteriota</taxon>
        <taxon>Stenosarchaea group</taxon>
        <taxon>Methanomicrobia</taxon>
        <taxon>Methanosarcinales</taxon>
        <taxon>Methanosarcinaceae</taxon>
        <taxon>Methanosarcina</taxon>
    </lineage>
</organism>
<dbReference type="Proteomes" id="UP001246244">
    <property type="component" value="Unassembled WGS sequence"/>
</dbReference>
<comment type="caution">
    <text evidence="1">The sequence shown here is derived from an EMBL/GenBank/DDBJ whole genome shotgun (WGS) entry which is preliminary data.</text>
</comment>
<evidence type="ECO:0000313" key="2">
    <source>
        <dbReference type="Proteomes" id="UP001246244"/>
    </source>
</evidence>
<protein>
    <submittedName>
        <fullName evidence="1">DUF2111 domain-containing protein</fullName>
    </submittedName>
</protein>
<accession>A0ABU2CXV1</accession>
<dbReference type="EMBL" id="JAVKPK010000004">
    <property type="protein sequence ID" value="MDR7664565.1"/>
    <property type="molecule type" value="Genomic_DNA"/>
</dbReference>
<sequence length="143" mass="15750">MAFYPIRYPVIYGGENIISLSLSEDSGPEDLEAIAIAVHSVIGLPTTIRSLKRKGLRLEKGKILDRDYTGPVLEEVLKTNKIAHEVPTEGVYRGKHVVVAPIRSKDGKVFAALGIVDLLATIDLPSVFQEYMSVMEEVEDAKK</sequence>
<evidence type="ECO:0000313" key="1">
    <source>
        <dbReference type="EMBL" id="MDR7664565.1"/>
    </source>
</evidence>
<reference evidence="2" key="1">
    <citation type="submission" date="2023-07" db="EMBL/GenBank/DDBJ databases">
        <title>Whole-genome sequencing of a new Methanosarcina sp. Z-7115.</title>
        <authorList>
            <person name="Zhilina T.N."/>
            <person name="Merkel A.Y."/>
        </authorList>
    </citation>
    <scope>NUCLEOTIDE SEQUENCE [LARGE SCALE GENOMIC DNA]</scope>
    <source>
        <strain evidence="2">Z-7115</strain>
    </source>
</reference>